<dbReference type="InterPro" id="IPR023612">
    <property type="entry name" value="Peptidase_M4"/>
</dbReference>
<keyword evidence="6" id="KW-0482">Metalloprotease</keyword>
<dbReference type="Pfam" id="PF01447">
    <property type="entry name" value="Peptidase_M4"/>
    <property type="match status" value="1"/>
</dbReference>
<dbReference type="Pfam" id="PF02868">
    <property type="entry name" value="Peptidase_M4_C"/>
    <property type="match status" value="1"/>
</dbReference>
<dbReference type="InterPro" id="IPR013856">
    <property type="entry name" value="Peptidase_M4_domain"/>
</dbReference>
<keyword evidence="2" id="KW-0645">Protease</keyword>
<evidence type="ECO:0000256" key="6">
    <source>
        <dbReference type="ARBA" id="ARBA00023049"/>
    </source>
</evidence>
<feature type="domain" description="Peptidase M4 C-terminal" evidence="8">
    <location>
        <begin position="193"/>
        <end position="361"/>
    </location>
</feature>
<accession>A0A1Y1YU95</accession>
<sequence length="363" mass="40225">MASTHAICFFIPSYIHERLASSNLDEKTKAASAAALEVARKVREHRKEHTALLAAAAGKPKPKTPTEGNGARYRQIYDCGNKDTLPGKSVWKEGDTATHDRQVNNCYRALGTTYDFYKTVFGRNSLDDKGLPLKGNVHYKPDPSEAFGYDNAFWDGAQMVFGDGDGVAFDYFTDSLDVCAHELTHGFVEHSSPLKYWGQSGALNESMADVFACMVEHWFKNQKTSEANWIIGENIFTVEFKGDGLRKFNKDKAFENDENLGTDPQPKHMRDYVEGDADEGGVHINSGIPNHAFYLAATALGGYSWEKVGKVWYQTMVSGKIPRDCTFERFAETTVEVAGEVFPSDKAVGDAVKKAWEDVGVLA</sequence>
<evidence type="ECO:0000256" key="1">
    <source>
        <dbReference type="ARBA" id="ARBA00009388"/>
    </source>
</evidence>
<comment type="caution">
    <text evidence="9">The sequence shown here is derived from an EMBL/GenBank/DDBJ whole genome shotgun (WGS) entry which is preliminary data.</text>
</comment>
<dbReference type="InterPro" id="IPR027268">
    <property type="entry name" value="Peptidase_M4/M1_CTD_sf"/>
</dbReference>
<keyword evidence="3" id="KW-0479">Metal-binding</keyword>
<dbReference type="PANTHER" id="PTHR43579">
    <property type="match status" value="1"/>
</dbReference>
<dbReference type="Proteomes" id="UP000193144">
    <property type="component" value="Unassembled WGS sequence"/>
</dbReference>
<dbReference type="SUPFAM" id="SSF55486">
    <property type="entry name" value="Metalloproteases ('zincins'), catalytic domain"/>
    <property type="match status" value="1"/>
</dbReference>
<evidence type="ECO:0000256" key="5">
    <source>
        <dbReference type="ARBA" id="ARBA00022833"/>
    </source>
</evidence>
<dbReference type="STRING" id="1231657.A0A1Y1YU95"/>
<evidence type="ECO:0000313" key="9">
    <source>
        <dbReference type="EMBL" id="ORY01581.1"/>
    </source>
</evidence>
<protein>
    <submittedName>
        <fullName evidence="9">Peptidase M4 thermolysin</fullName>
    </submittedName>
</protein>
<dbReference type="PANTHER" id="PTHR43579:SF1">
    <property type="entry name" value="NEUTRAL METALLOPROTEINASE"/>
    <property type="match status" value="1"/>
</dbReference>
<comment type="similarity">
    <text evidence="1">Belongs to the peptidase M4 family.</text>
</comment>
<dbReference type="CDD" id="cd09597">
    <property type="entry name" value="M4_TLP"/>
    <property type="match status" value="1"/>
</dbReference>
<proteinExistence type="inferred from homology"/>
<evidence type="ECO:0000256" key="4">
    <source>
        <dbReference type="ARBA" id="ARBA00022801"/>
    </source>
</evidence>
<dbReference type="AlphaFoldDB" id="A0A1Y1YU95"/>
<reference evidence="9 10" key="1">
    <citation type="submission" date="2016-07" db="EMBL/GenBank/DDBJ databases">
        <title>Pervasive Adenine N6-methylation of Active Genes in Fungi.</title>
        <authorList>
            <consortium name="DOE Joint Genome Institute"/>
            <person name="Mondo S.J."/>
            <person name="Dannebaum R.O."/>
            <person name="Kuo R.C."/>
            <person name="Labutti K."/>
            <person name="Haridas S."/>
            <person name="Kuo A."/>
            <person name="Salamov A."/>
            <person name="Ahrendt S.R."/>
            <person name="Lipzen A."/>
            <person name="Sullivan W."/>
            <person name="Andreopoulos W.B."/>
            <person name="Clum A."/>
            <person name="Lindquist E."/>
            <person name="Daum C."/>
            <person name="Ramamoorthy G.K."/>
            <person name="Gryganskyi A."/>
            <person name="Culley D."/>
            <person name="Magnuson J.K."/>
            <person name="James T.Y."/>
            <person name="O'Malley M.A."/>
            <person name="Stajich J.E."/>
            <person name="Spatafora J.W."/>
            <person name="Visel A."/>
            <person name="Grigoriev I.V."/>
        </authorList>
    </citation>
    <scope>NUCLEOTIDE SEQUENCE [LARGE SCALE GENOMIC DNA]</scope>
    <source>
        <strain evidence="9 10">CBS 115471</strain>
    </source>
</reference>
<dbReference type="GO" id="GO:0046872">
    <property type="term" value="F:metal ion binding"/>
    <property type="evidence" value="ECO:0007669"/>
    <property type="project" value="UniProtKB-KW"/>
</dbReference>
<keyword evidence="4" id="KW-0378">Hydrolase</keyword>
<gene>
    <name evidence="9" type="ORF">BCR34DRAFT_605871</name>
</gene>
<evidence type="ECO:0000256" key="2">
    <source>
        <dbReference type="ARBA" id="ARBA00022670"/>
    </source>
</evidence>
<dbReference type="Gene3D" id="1.10.390.10">
    <property type="entry name" value="Neutral Protease Domain 2"/>
    <property type="match status" value="1"/>
</dbReference>
<dbReference type="GO" id="GO:0004222">
    <property type="term" value="F:metalloendopeptidase activity"/>
    <property type="evidence" value="ECO:0007669"/>
    <property type="project" value="InterPro"/>
</dbReference>
<feature type="domain" description="Peptidase M4" evidence="7">
    <location>
        <begin position="75"/>
        <end position="189"/>
    </location>
</feature>
<dbReference type="InterPro" id="IPR001570">
    <property type="entry name" value="Peptidase_M4_C_domain"/>
</dbReference>
<keyword evidence="10" id="KW-1185">Reference proteome</keyword>
<dbReference type="InterPro" id="IPR052759">
    <property type="entry name" value="Metalloprotease_M4"/>
</dbReference>
<dbReference type="Gene3D" id="3.10.170.10">
    <property type="match status" value="1"/>
</dbReference>
<dbReference type="GO" id="GO:0006508">
    <property type="term" value="P:proteolysis"/>
    <property type="evidence" value="ECO:0007669"/>
    <property type="project" value="UniProtKB-KW"/>
</dbReference>
<dbReference type="PRINTS" id="PR00730">
    <property type="entry name" value="THERMOLYSIN"/>
</dbReference>
<keyword evidence="5" id="KW-0862">Zinc</keyword>
<evidence type="ECO:0000256" key="3">
    <source>
        <dbReference type="ARBA" id="ARBA00022723"/>
    </source>
</evidence>
<organism evidence="9 10">
    <name type="scientific">Clohesyomyces aquaticus</name>
    <dbReference type="NCBI Taxonomy" id="1231657"/>
    <lineage>
        <taxon>Eukaryota</taxon>
        <taxon>Fungi</taxon>
        <taxon>Dikarya</taxon>
        <taxon>Ascomycota</taxon>
        <taxon>Pezizomycotina</taxon>
        <taxon>Dothideomycetes</taxon>
        <taxon>Pleosporomycetidae</taxon>
        <taxon>Pleosporales</taxon>
        <taxon>Lindgomycetaceae</taxon>
        <taxon>Clohesyomyces</taxon>
    </lineage>
</organism>
<dbReference type="OrthoDB" id="5332336at2759"/>
<evidence type="ECO:0000259" key="7">
    <source>
        <dbReference type="Pfam" id="PF01447"/>
    </source>
</evidence>
<dbReference type="EMBL" id="MCFA01000168">
    <property type="protein sequence ID" value="ORY01581.1"/>
    <property type="molecule type" value="Genomic_DNA"/>
</dbReference>
<name>A0A1Y1YU95_9PLEO</name>
<evidence type="ECO:0000259" key="8">
    <source>
        <dbReference type="Pfam" id="PF02868"/>
    </source>
</evidence>
<evidence type="ECO:0000313" key="10">
    <source>
        <dbReference type="Proteomes" id="UP000193144"/>
    </source>
</evidence>